<dbReference type="RefSeq" id="WP_379837175.1">
    <property type="nucleotide sequence ID" value="NZ_JBHRYQ010000001.1"/>
</dbReference>
<organism evidence="7 8">
    <name type="scientific">Lacihabitans lacunae</name>
    <dbReference type="NCBI Taxonomy" id="1028214"/>
    <lineage>
        <taxon>Bacteria</taxon>
        <taxon>Pseudomonadati</taxon>
        <taxon>Bacteroidota</taxon>
        <taxon>Cytophagia</taxon>
        <taxon>Cytophagales</taxon>
        <taxon>Leadbetterellaceae</taxon>
        <taxon>Lacihabitans</taxon>
    </lineage>
</organism>
<feature type="transmembrane region" description="Helical" evidence="5">
    <location>
        <begin position="272"/>
        <end position="295"/>
    </location>
</feature>
<dbReference type="Pfam" id="PF07690">
    <property type="entry name" value="MFS_1"/>
    <property type="match status" value="1"/>
</dbReference>
<dbReference type="EMBL" id="JBHRYQ010000001">
    <property type="protein sequence ID" value="MFC3810768.1"/>
    <property type="molecule type" value="Genomic_DNA"/>
</dbReference>
<evidence type="ECO:0000259" key="6">
    <source>
        <dbReference type="PROSITE" id="PS50850"/>
    </source>
</evidence>
<keyword evidence="4 5" id="KW-0472">Membrane</keyword>
<feature type="transmembrane region" description="Helical" evidence="5">
    <location>
        <begin position="209"/>
        <end position="231"/>
    </location>
</feature>
<feature type="transmembrane region" description="Helical" evidence="5">
    <location>
        <begin position="301"/>
        <end position="319"/>
    </location>
</feature>
<gene>
    <name evidence="7" type="ORF">ACFOOI_08885</name>
</gene>
<sequence length="390" mass="43452">MKEKSIFTLQFWLLCLSSFLFFSSFNMLIPELPDYLSKMGGGQYKGLIIALFTLTAGLSRPFSGVLTDKIGRVPVMALGSLVCFVCGFIYPITTTVFPFLLLRLFHGFSTGFKPTGTSAYIADIVPANRRGESMGVHGLIGSLGMAFGPAIGSWIVLKFDMNTLFYTSSALSFLSIAILINMKETLQTKEKFQFSILLIKRKEIIDKSVFPVVVVIFFTYFCYGTVVTLVPDLSKSIGIANKGYYFLIYTFASILIRIVAGKWSDKNGRVQVLIIGCWLLIISMTSIAFASNIYILTFSAIFFGLSMGILSPILQAWTIDLCEDHKRGKAVATMYMALEAGIGIGAFLPTFIYQNNTERLPQTFLFSCCFIFIALVYLISYKRKLRLSVK</sequence>
<dbReference type="InterPro" id="IPR011701">
    <property type="entry name" value="MFS"/>
</dbReference>
<dbReference type="Proteomes" id="UP001595616">
    <property type="component" value="Unassembled WGS sequence"/>
</dbReference>
<reference evidence="8" key="1">
    <citation type="journal article" date="2019" name="Int. J. Syst. Evol. Microbiol.">
        <title>The Global Catalogue of Microorganisms (GCM) 10K type strain sequencing project: providing services to taxonomists for standard genome sequencing and annotation.</title>
        <authorList>
            <consortium name="The Broad Institute Genomics Platform"/>
            <consortium name="The Broad Institute Genome Sequencing Center for Infectious Disease"/>
            <person name="Wu L."/>
            <person name="Ma J."/>
        </authorList>
    </citation>
    <scope>NUCLEOTIDE SEQUENCE [LARGE SCALE GENOMIC DNA]</scope>
    <source>
        <strain evidence="8">CECT 7956</strain>
    </source>
</reference>
<dbReference type="PANTHER" id="PTHR23531:SF1">
    <property type="entry name" value="QUINOLENE RESISTANCE PROTEIN NORA"/>
    <property type="match status" value="1"/>
</dbReference>
<evidence type="ECO:0000256" key="4">
    <source>
        <dbReference type="ARBA" id="ARBA00023136"/>
    </source>
</evidence>
<feature type="domain" description="Major facilitator superfamily (MFS) profile" evidence="6">
    <location>
        <begin position="10"/>
        <end position="386"/>
    </location>
</feature>
<feature type="transmembrane region" description="Helical" evidence="5">
    <location>
        <begin position="136"/>
        <end position="157"/>
    </location>
</feature>
<dbReference type="CDD" id="cd17489">
    <property type="entry name" value="MFS_YfcJ_like"/>
    <property type="match status" value="1"/>
</dbReference>
<evidence type="ECO:0000256" key="1">
    <source>
        <dbReference type="ARBA" id="ARBA00004370"/>
    </source>
</evidence>
<feature type="transmembrane region" description="Helical" evidence="5">
    <location>
        <begin position="46"/>
        <end position="63"/>
    </location>
</feature>
<evidence type="ECO:0000256" key="5">
    <source>
        <dbReference type="SAM" id="Phobius"/>
    </source>
</evidence>
<dbReference type="Pfam" id="PF00083">
    <property type="entry name" value="Sugar_tr"/>
    <property type="match status" value="1"/>
</dbReference>
<keyword evidence="3 5" id="KW-1133">Transmembrane helix</keyword>
<proteinExistence type="predicted"/>
<name>A0ABV7YTT0_9BACT</name>
<accession>A0ABV7YTT0</accession>
<feature type="transmembrane region" description="Helical" evidence="5">
    <location>
        <begin position="331"/>
        <end position="352"/>
    </location>
</feature>
<feature type="transmembrane region" description="Helical" evidence="5">
    <location>
        <begin position="6"/>
        <end position="25"/>
    </location>
</feature>
<dbReference type="Gene3D" id="1.20.1250.20">
    <property type="entry name" value="MFS general substrate transporter like domains"/>
    <property type="match status" value="2"/>
</dbReference>
<dbReference type="InterPro" id="IPR020846">
    <property type="entry name" value="MFS_dom"/>
</dbReference>
<dbReference type="PANTHER" id="PTHR23531">
    <property type="entry name" value="QUINOLENE RESISTANCE PROTEIN NORA"/>
    <property type="match status" value="1"/>
</dbReference>
<comment type="caution">
    <text evidence="7">The sequence shown here is derived from an EMBL/GenBank/DDBJ whole genome shotgun (WGS) entry which is preliminary data.</text>
</comment>
<evidence type="ECO:0000256" key="2">
    <source>
        <dbReference type="ARBA" id="ARBA00022692"/>
    </source>
</evidence>
<comment type="subcellular location">
    <subcellularLocation>
        <location evidence="1">Membrane</location>
    </subcellularLocation>
</comment>
<feature type="transmembrane region" description="Helical" evidence="5">
    <location>
        <begin position="364"/>
        <end position="381"/>
    </location>
</feature>
<feature type="transmembrane region" description="Helical" evidence="5">
    <location>
        <begin position="75"/>
        <end position="102"/>
    </location>
</feature>
<protein>
    <submittedName>
        <fullName evidence="7">MFS transporter</fullName>
    </submittedName>
</protein>
<evidence type="ECO:0000313" key="7">
    <source>
        <dbReference type="EMBL" id="MFC3810768.1"/>
    </source>
</evidence>
<dbReference type="SUPFAM" id="SSF103473">
    <property type="entry name" value="MFS general substrate transporter"/>
    <property type="match status" value="1"/>
</dbReference>
<keyword evidence="2 5" id="KW-0812">Transmembrane</keyword>
<keyword evidence="8" id="KW-1185">Reference proteome</keyword>
<dbReference type="PROSITE" id="PS50850">
    <property type="entry name" value="MFS"/>
    <property type="match status" value="1"/>
</dbReference>
<feature type="transmembrane region" description="Helical" evidence="5">
    <location>
        <begin position="243"/>
        <end position="260"/>
    </location>
</feature>
<dbReference type="InterPro" id="IPR052714">
    <property type="entry name" value="MFS_Exporter"/>
</dbReference>
<evidence type="ECO:0000256" key="3">
    <source>
        <dbReference type="ARBA" id="ARBA00022989"/>
    </source>
</evidence>
<evidence type="ECO:0000313" key="8">
    <source>
        <dbReference type="Proteomes" id="UP001595616"/>
    </source>
</evidence>
<dbReference type="InterPro" id="IPR005828">
    <property type="entry name" value="MFS_sugar_transport-like"/>
</dbReference>
<dbReference type="InterPro" id="IPR036259">
    <property type="entry name" value="MFS_trans_sf"/>
</dbReference>